<dbReference type="PROSITE" id="PS51272">
    <property type="entry name" value="SLH"/>
    <property type="match status" value="3"/>
</dbReference>
<keyword evidence="6 12" id="KW-0732">Signal</keyword>
<dbReference type="PANTHER" id="PTHR43806">
    <property type="entry name" value="PEPTIDASE S8"/>
    <property type="match status" value="1"/>
</dbReference>
<dbReference type="PROSITE" id="PS00137">
    <property type="entry name" value="SUBTILASE_HIS"/>
    <property type="match status" value="1"/>
</dbReference>
<dbReference type="Gene3D" id="3.40.50.200">
    <property type="entry name" value="Peptidase S8/S53 domain"/>
    <property type="match status" value="1"/>
</dbReference>
<dbReference type="CDD" id="cd07484">
    <property type="entry name" value="Peptidases_S8_Thermitase_like"/>
    <property type="match status" value="1"/>
</dbReference>
<keyword evidence="9" id="KW-0106">Calcium</keyword>
<feature type="active site" description="Charge relay system" evidence="10">
    <location>
        <position position="175"/>
    </location>
</feature>
<dbReference type="OrthoDB" id="9798386at2"/>
<dbReference type="InterPro" id="IPR034084">
    <property type="entry name" value="Thermitase-like_dom"/>
</dbReference>
<dbReference type="SUPFAM" id="SSF52743">
    <property type="entry name" value="Subtilisin-like"/>
    <property type="match status" value="1"/>
</dbReference>
<comment type="subcellular location">
    <subcellularLocation>
        <location evidence="2">Secreted</location>
    </subcellularLocation>
</comment>
<dbReference type="InterPro" id="IPR022398">
    <property type="entry name" value="Peptidase_S8_His-AS"/>
</dbReference>
<feature type="active site" description="Charge relay system" evidence="10">
    <location>
        <position position="208"/>
    </location>
</feature>
<dbReference type="InterPro" id="IPR036852">
    <property type="entry name" value="Peptidase_S8/S53_dom_sf"/>
</dbReference>
<evidence type="ECO:0000256" key="2">
    <source>
        <dbReference type="ARBA" id="ARBA00004613"/>
    </source>
</evidence>
<dbReference type="InterPro" id="IPR023827">
    <property type="entry name" value="Peptidase_S8_Asp-AS"/>
</dbReference>
<evidence type="ECO:0000256" key="8">
    <source>
        <dbReference type="ARBA" id="ARBA00022825"/>
    </source>
</evidence>
<dbReference type="InterPro" id="IPR023828">
    <property type="entry name" value="Peptidase_S8_Ser-AS"/>
</dbReference>
<evidence type="ECO:0000313" key="15">
    <source>
        <dbReference type="Proteomes" id="UP000315215"/>
    </source>
</evidence>
<dbReference type="Pfam" id="PF22148">
    <property type="entry name" value="Fervidolysin_NPro-like"/>
    <property type="match status" value="1"/>
</dbReference>
<feature type="domain" description="SLH" evidence="13">
    <location>
        <begin position="542"/>
        <end position="605"/>
    </location>
</feature>
<protein>
    <submittedName>
        <fullName evidence="14">S8 family serine peptidase</fullName>
    </submittedName>
</protein>
<dbReference type="Pfam" id="PF04151">
    <property type="entry name" value="PPC"/>
    <property type="match status" value="1"/>
</dbReference>
<sequence>MKISQRILSYATIVLMVLSPQLVFAETGSDITKKSQDVSSSASRPSIAEKKREILQGEPVAEQDVKDREILLKVKDGQSFDSQTLGLLDREVSETMKKNGFQLVQVPEGMDYKRTLEQLNKQSSIALAEPNYERQVEATISDPFYNQQWHLPRIQLPTAWDTTKGSTNVTIAVLDTGVNASHEDLAGRILPGYDFVNTDSNPADDNGHGTMVSGIIAANSNSIGVAGVDQNAKILPVKVAGSDGKLSVYDTTDGIYYAMEQGADIINMSYGSYQDSTLEETAIWDAYEAGIVLIASAGNDDKSDWSYPASYAPVISVAATDQADNAASFSNYGYMVDITAPGTSIASTHYNGAYAAGDGTSFSAPIVSGIAGLLLAKHPDWTPLQVEWALEASADSLDGSEWNGFDGFGLVNANQALQQTLPSLANDASDRMSGAKRLTNQLATTEQFETPLDQDWFTFTVNQPSTISIQISNAAPHIDFVAALERYSDSTLTDSIDLDDTSEGMDEYMQVEVAAGTYYLRVEDYYLHWSNQPYEVLLHVENQNAVSVFSDVTLYQTEIEYLAEHGIIKGYSDGTFKPRNNVTRLQAVQMILNQLGIDPETTPAPNPGFTDVNESSYGYKAVAVAYDMGIIKGKGDVFDRGGSLTRSQMAAILVNTYDLVGNGTTYFTDVPKTAASYPAIDAIISNQIARGYSDQTFKPNDKITRQHFSVFLYNYLTK</sequence>
<dbReference type="InterPro" id="IPR000209">
    <property type="entry name" value="Peptidase_S8/S53_dom"/>
</dbReference>
<evidence type="ECO:0000256" key="11">
    <source>
        <dbReference type="RuleBase" id="RU003355"/>
    </source>
</evidence>
<evidence type="ECO:0000256" key="1">
    <source>
        <dbReference type="ARBA" id="ARBA00001913"/>
    </source>
</evidence>
<evidence type="ECO:0000256" key="10">
    <source>
        <dbReference type="PROSITE-ProRule" id="PRU01240"/>
    </source>
</evidence>
<dbReference type="PRINTS" id="PR00723">
    <property type="entry name" value="SUBTILISIN"/>
</dbReference>
<gene>
    <name evidence="14" type="ORF">FN924_16280</name>
</gene>
<evidence type="ECO:0000256" key="7">
    <source>
        <dbReference type="ARBA" id="ARBA00022801"/>
    </source>
</evidence>
<dbReference type="InterPro" id="IPR054399">
    <property type="entry name" value="Fervidolysin-like_N_prodom"/>
</dbReference>
<feature type="domain" description="SLH" evidence="13">
    <location>
        <begin position="663"/>
        <end position="718"/>
    </location>
</feature>
<keyword evidence="15" id="KW-1185">Reference proteome</keyword>
<organism evidence="14 15">
    <name type="scientific">Radiobacillus deserti</name>
    <dbReference type="NCBI Taxonomy" id="2594883"/>
    <lineage>
        <taxon>Bacteria</taxon>
        <taxon>Bacillati</taxon>
        <taxon>Bacillota</taxon>
        <taxon>Bacilli</taxon>
        <taxon>Bacillales</taxon>
        <taxon>Bacillaceae</taxon>
        <taxon>Radiobacillus</taxon>
    </lineage>
</organism>
<dbReference type="SUPFAM" id="SSF89260">
    <property type="entry name" value="Collagen-binding domain"/>
    <property type="match status" value="1"/>
</dbReference>
<feature type="active site" description="Charge relay system" evidence="10">
    <location>
        <position position="361"/>
    </location>
</feature>
<keyword evidence="5 10" id="KW-0645">Protease</keyword>
<dbReference type="Gene3D" id="2.60.120.380">
    <property type="match status" value="1"/>
</dbReference>
<comment type="similarity">
    <text evidence="3 10 11">Belongs to the peptidase S8 family.</text>
</comment>
<feature type="signal peptide" evidence="12">
    <location>
        <begin position="1"/>
        <end position="25"/>
    </location>
</feature>
<dbReference type="GO" id="GO:0006508">
    <property type="term" value="P:proteolysis"/>
    <property type="evidence" value="ECO:0007669"/>
    <property type="project" value="UniProtKB-KW"/>
</dbReference>
<dbReference type="PROSITE" id="PS51892">
    <property type="entry name" value="SUBTILASE"/>
    <property type="match status" value="1"/>
</dbReference>
<dbReference type="InterPro" id="IPR001119">
    <property type="entry name" value="SLH_dom"/>
</dbReference>
<evidence type="ECO:0000259" key="13">
    <source>
        <dbReference type="PROSITE" id="PS51272"/>
    </source>
</evidence>
<dbReference type="GO" id="GO:0004252">
    <property type="term" value="F:serine-type endopeptidase activity"/>
    <property type="evidence" value="ECO:0007669"/>
    <property type="project" value="UniProtKB-UniRule"/>
</dbReference>
<dbReference type="Pfam" id="PF00395">
    <property type="entry name" value="SLH"/>
    <property type="match status" value="3"/>
</dbReference>
<dbReference type="Pfam" id="PF00082">
    <property type="entry name" value="Peptidase_S8"/>
    <property type="match status" value="1"/>
</dbReference>
<evidence type="ECO:0000256" key="6">
    <source>
        <dbReference type="ARBA" id="ARBA00022729"/>
    </source>
</evidence>
<evidence type="ECO:0000313" key="14">
    <source>
        <dbReference type="EMBL" id="QDP41589.1"/>
    </source>
</evidence>
<dbReference type="PROSITE" id="PS00136">
    <property type="entry name" value="SUBTILASE_ASP"/>
    <property type="match status" value="1"/>
</dbReference>
<dbReference type="PANTHER" id="PTHR43806:SF11">
    <property type="entry name" value="CEREVISIN-RELATED"/>
    <property type="match status" value="1"/>
</dbReference>
<proteinExistence type="inferred from homology"/>
<dbReference type="KEGG" id="aqt:FN924_16280"/>
<evidence type="ECO:0000256" key="4">
    <source>
        <dbReference type="ARBA" id="ARBA00022525"/>
    </source>
</evidence>
<feature type="domain" description="SLH" evidence="13">
    <location>
        <begin position="606"/>
        <end position="662"/>
    </location>
</feature>
<dbReference type="Proteomes" id="UP000315215">
    <property type="component" value="Chromosome"/>
</dbReference>
<dbReference type="InterPro" id="IPR015500">
    <property type="entry name" value="Peptidase_S8_subtilisin-rel"/>
</dbReference>
<dbReference type="EMBL" id="CP041666">
    <property type="protein sequence ID" value="QDP41589.1"/>
    <property type="molecule type" value="Genomic_DNA"/>
</dbReference>
<name>A0A516KJP3_9BACI</name>
<dbReference type="InterPro" id="IPR050131">
    <property type="entry name" value="Peptidase_S8_subtilisin-like"/>
</dbReference>
<comment type="cofactor">
    <cofactor evidence="1">
        <name>Ca(2+)</name>
        <dbReference type="ChEBI" id="CHEBI:29108"/>
    </cofactor>
</comment>
<dbReference type="RefSeq" id="WP_143896283.1">
    <property type="nucleotide sequence ID" value="NZ_CP041666.1"/>
</dbReference>
<accession>A0A516KJP3</accession>
<keyword evidence="8 10" id="KW-0720">Serine protease</keyword>
<keyword evidence="4" id="KW-0964">Secreted</keyword>
<dbReference type="AlphaFoldDB" id="A0A516KJP3"/>
<evidence type="ECO:0000256" key="12">
    <source>
        <dbReference type="SAM" id="SignalP"/>
    </source>
</evidence>
<evidence type="ECO:0000256" key="3">
    <source>
        <dbReference type="ARBA" id="ARBA00011073"/>
    </source>
</evidence>
<dbReference type="PROSITE" id="PS00138">
    <property type="entry name" value="SUBTILASE_SER"/>
    <property type="match status" value="1"/>
</dbReference>
<dbReference type="InterPro" id="IPR007280">
    <property type="entry name" value="Peptidase_C_arc/bac"/>
</dbReference>
<dbReference type="GO" id="GO:0005576">
    <property type="term" value="C:extracellular region"/>
    <property type="evidence" value="ECO:0007669"/>
    <property type="project" value="UniProtKB-SubCell"/>
</dbReference>
<reference evidence="14 15" key="1">
    <citation type="submission" date="2019-07" db="EMBL/GenBank/DDBJ databases">
        <authorList>
            <person name="Li J."/>
        </authorList>
    </citation>
    <scope>NUCLEOTIDE SEQUENCE [LARGE SCALE GENOMIC DNA]</scope>
    <source>
        <strain evidence="14 15">TKL69</strain>
    </source>
</reference>
<evidence type="ECO:0000256" key="5">
    <source>
        <dbReference type="ARBA" id="ARBA00022670"/>
    </source>
</evidence>
<feature type="chain" id="PRO_5022162763" evidence="12">
    <location>
        <begin position="26"/>
        <end position="718"/>
    </location>
</feature>
<keyword evidence="7 10" id="KW-0378">Hydrolase</keyword>
<evidence type="ECO:0000256" key="9">
    <source>
        <dbReference type="ARBA" id="ARBA00022837"/>
    </source>
</evidence>